<feature type="compositionally biased region" description="Polar residues" evidence="1">
    <location>
        <begin position="485"/>
        <end position="499"/>
    </location>
</feature>
<feature type="compositionally biased region" description="Low complexity" evidence="1">
    <location>
        <begin position="48"/>
        <end position="79"/>
    </location>
</feature>
<feature type="region of interest" description="Disordered" evidence="1">
    <location>
        <begin position="537"/>
        <end position="557"/>
    </location>
</feature>
<evidence type="ECO:0000313" key="3">
    <source>
        <dbReference type="Proteomes" id="UP001174997"/>
    </source>
</evidence>
<dbReference type="Proteomes" id="UP001174997">
    <property type="component" value="Unassembled WGS sequence"/>
</dbReference>
<feature type="region of interest" description="Disordered" evidence="1">
    <location>
        <begin position="141"/>
        <end position="161"/>
    </location>
</feature>
<keyword evidence="3" id="KW-1185">Reference proteome</keyword>
<feature type="region of interest" description="Disordered" evidence="1">
    <location>
        <begin position="485"/>
        <end position="504"/>
    </location>
</feature>
<evidence type="ECO:0000313" key="2">
    <source>
        <dbReference type="EMBL" id="KAK0674435.1"/>
    </source>
</evidence>
<protein>
    <submittedName>
        <fullName evidence="2">Uncharacterized protein</fullName>
    </submittedName>
</protein>
<gene>
    <name evidence="2" type="ORF">QBC41DRAFT_332582</name>
</gene>
<dbReference type="EMBL" id="JAULSY010000001">
    <property type="protein sequence ID" value="KAK0674435.1"/>
    <property type="molecule type" value="Genomic_DNA"/>
</dbReference>
<feature type="compositionally biased region" description="Basic residues" evidence="1">
    <location>
        <begin position="83"/>
        <end position="92"/>
    </location>
</feature>
<dbReference type="AlphaFoldDB" id="A0AA39ZNG9"/>
<feature type="region of interest" description="Disordered" evidence="1">
    <location>
        <begin position="365"/>
        <end position="467"/>
    </location>
</feature>
<sequence>MAIASLHQHHSQAEGEMPPPPAPPPAIGAPSSVLSPWPQLEQQHQHHPSQQSQLQSQSQQSQQAQQSHQQSSSHSRQPSFAERKHHQQHARRGSSPEKGQSRFLEGSMNDRVSAVPPPEFITGNKTEEEIREWERQFYFPSSSSSASAHGVTMSTPASPTMSGFGHPLMRPRSSLQVWGGYNGGQGNNGGQVHQKKSSGFLAPLWGGVKEKLRGSRSSGSMEGVIQGGIVERAKLSKTDHNNNNNNNSSSSSRPKEMSRPASPVKPPSIMTGAANGTSYPSREEVLESYKSLQASGFFNAHAIKGTRHPLRNAASAPMTSTGYTTVAPIQVTGTMSPCPSGPSSPTSLYVPGDRRSFADRLAAVNSEQQLRPAPSIASFRNAPPTRAPPPPPPPPKSESEEPEDMSPSRGTKRPSQDIHGEQETATRKLVKKLRRSNSRTSTKTNFTTQTANFYGGHHKSRPSTSSAMSGFSLFGGASLYTTTSTIMDPEQTPTQSPSKSAKLRSKMSFGNLVSGKLTKEKKEKKERMSFLGGLRRKTKGLKTPPVEPQQQQQQSVQREDVDMGINIPAQVAQSMVQPNPYDDDDEMMLDAPYITPHPTHYHVSNPHPHPHPQPLHHHHHHHVLHQRGNSLPLATLTESSPSRRNITPPTSAFYTSHGHQPRIRRSLEMELENEVVIPDANRGIPKVPKIPRTYYTGKAVVVDIDEERRVKRESLQVLMGKQRKHRDSGMSGFSWGSGGRSFSGVSGGSGMSGGGESRGEVYVHPSQSGW</sequence>
<name>A0AA39ZNG9_9PEZI</name>
<feature type="region of interest" description="Disordered" evidence="1">
    <location>
        <begin position="639"/>
        <end position="660"/>
    </location>
</feature>
<feature type="compositionally biased region" description="Low complexity" evidence="1">
    <location>
        <begin position="241"/>
        <end position="252"/>
    </location>
</feature>
<proteinExistence type="predicted"/>
<feature type="compositionally biased region" description="Basic residues" evidence="1">
    <location>
        <begin position="608"/>
        <end position="625"/>
    </location>
</feature>
<evidence type="ECO:0000256" key="1">
    <source>
        <dbReference type="SAM" id="MobiDB-lite"/>
    </source>
</evidence>
<feature type="compositionally biased region" description="Gly residues" evidence="1">
    <location>
        <begin position="744"/>
        <end position="756"/>
    </location>
</feature>
<organism evidence="2 3">
    <name type="scientific">Cercophora samala</name>
    <dbReference type="NCBI Taxonomy" id="330535"/>
    <lineage>
        <taxon>Eukaryota</taxon>
        <taxon>Fungi</taxon>
        <taxon>Dikarya</taxon>
        <taxon>Ascomycota</taxon>
        <taxon>Pezizomycotina</taxon>
        <taxon>Sordariomycetes</taxon>
        <taxon>Sordariomycetidae</taxon>
        <taxon>Sordariales</taxon>
        <taxon>Lasiosphaeriaceae</taxon>
        <taxon>Cercophora</taxon>
    </lineage>
</organism>
<feature type="region of interest" description="Disordered" evidence="1">
    <location>
        <begin position="234"/>
        <end position="279"/>
    </location>
</feature>
<feature type="compositionally biased region" description="Pro residues" evidence="1">
    <location>
        <begin position="17"/>
        <end position="27"/>
    </location>
</feature>
<feature type="region of interest" description="Disordered" evidence="1">
    <location>
        <begin position="1"/>
        <end position="125"/>
    </location>
</feature>
<feature type="compositionally biased region" description="Basic and acidic residues" evidence="1">
    <location>
        <begin position="414"/>
        <end position="426"/>
    </location>
</feature>
<feature type="compositionally biased region" description="Polar residues" evidence="1">
    <location>
        <begin position="152"/>
        <end position="161"/>
    </location>
</feature>
<feature type="compositionally biased region" description="Polar residues" evidence="1">
    <location>
        <begin position="438"/>
        <end position="452"/>
    </location>
</feature>
<feature type="compositionally biased region" description="Pro residues" evidence="1">
    <location>
        <begin position="385"/>
        <end position="396"/>
    </location>
</feature>
<reference evidence="2" key="1">
    <citation type="submission" date="2023-06" db="EMBL/GenBank/DDBJ databases">
        <title>Genome-scale phylogeny and comparative genomics of the fungal order Sordariales.</title>
        <authorList>
            <consortium name="Lawrence Berkeley National Laboratory"/>
            <person name="Hensen N."/>
            <person name="Bonometti L."/>
            <person name="Westerberg I."/>
            <person name="Brannstrom I.O."/>
            <person name="Guillou S."/>
            <person name="Cros-Aarteil S."/>
            <person name="Calhoun S."/>
            <person name="Haridas S."/>
            <person name="Kuo A."/>
            <person name="Mondo S."/>
            <person name="Pangilinan J."/>
            <person name="Riley R."/>
            <person name="Labutti K."/>
            <person name="Andreopoulos B."/>
            <person name="Lipzen A."/>
            <person name="Chen C."/>
            <person name="Yanf M."/>
            <person name="Daum C."/>
            <person name="Ng V."/>
            <person name="Clum A."/>
            <person name="Steindorff A."/>
            <person name="Ohm R."/>
            <person name="Martin F."/>
            <person name="Silar P."/>
            <person name="Natvig D."/>
            <person name="Lalanne C."/>
            <person name="Gautier V."/>
            <person name="Ament-Velasquez S.L."/>
            <person name="Kruys A."/>
            <person name="Hutchinson M.I."/>
            <person name="Powell A.J."/>
            <person name="Barry K."/>
            <person name="Miller A.N."/>
            <person name="Grigoriev I.V."/>
            <person name="Debuchy R."/>
            <person name="Gladieux P."/>
            <person name="Thoren M.H."/>
            <person name="Johannesson H."/>
        </authorList>
    </citation>
    <scope>NUCLEOTIDE SEQUENCE</scope>
    <source>
        <strain evidence="2">CBS 307.81</strain>
    </source>
</reference>
<feature type="compositionally biased region" description="Polar residues" evidence="1">
    <location>
        <begin position="639"/>
        <end position="658"/>
    </location>
</feature>
<feature type="compositionally biased region" description="Basic residues" evidence="1">
    <location>
        <begin position="428"/>
        <end position="437"/>
    </location>
</feature>
<feature type="region of interest" description="Disordered" evidence="1">
    <location>
        <begin position="607"/>
        <end position="627"/>
    </location>
</feature>
<accession>A0AA39ZNG9</accession>
<feature type="region of interest" description="Disordered" evidence="1">
    <location>
        <begin position="744"/>
        <end position="770"/>
    </location>
</feature>
<comment type="caution">
    <text evidence="2">The sequence shown here is derived from an EMBL/GenBank/DDBJ whole genome shotgun (WGS) entry which is preliminary data.</text>
</comment>